<evidence type="ECO:0000256" key="1">
    <source>
        <dbReference type="ARBA" id="ARBA00007768"/>
    </source>
</evidence>
<gene>
    <name evidence="2" type="primary">cutC</name>
    <name evidence="3" type="ORF">SAMN04489716_0505</name>
</gene>
<dbReference type="Pfam" id="PF03932">
    <property type="entry name" value="CutC"/>
    <property type="match status" value="1"/>
</dbReference>
<comment type="similarity">
    <text evidence="1 2">Belongs to the CutC family.</text>
</comment>
<proteinExistence type="inferred from homology"/>
<dbReference type="Gene3D" id="3.20.20.380">
    <property type="entry name" value="Copper homeostasis (CutC) domain"/>
    <property type="match status" value="1"/>
</dbReference>
<comment type="subcellular location">
    <subcellularLocation>
        <location evidence="2">Cytoplasm</location>
    </subcellularLocation>
</comment>
<keyword evidence="2" id="KW-0963">Cytoplasm</keyword>
<reference evidence="3 4" key="1">
    <citation type="submission" date="2016-10" db="EMBL/GenBank/DDBJ databases">
        <authorList>
            <person name="de Groot N.N."/>
        </authorList>
    </citation>
    <scope>NUCLEOTIDE SEQUENCE [LARGE SCALE GENOMIC DNA]</scope>
    <source>
        <strain evidence="3 4">DSM 43941</strain>
    </source>
</reference>
<name>A0A1H1R6H5_9ACTN</name>
<dbReference type="HAMAP" id="MF_00795">
    <property type="entry name" value="CutC"/>
    <property type="match status" value="1"/>
</dbReference>
<evidence type="ECO:0000313" key="3">
    <source>
        <dbReference type="EMBL" id="SDS31116.1"/>
    </source>
</evidence>
<dbReference type="GO" id="GO:0005737">
    <property type="term" value="C:cytoplasm"/>
    <property type="evidence" value="ECO:0007669"/>
    <property type="project" value="UniProtKB-SubCell"/>
</dbReference>
<dbReference type="InterPro" id="IPR005627">
    <property type="entry name" value="CutC-like"/>
</dbReference>
<accession>A0A1H1R6H5</accession>
<protein>
    <recommendedName>
        <fullName evidence="2">PF03932 family protein CutC</fullName>
    </recommendedName>
</protein>
<dbReference type="SUPFAM" id="SSF110395">
    <property type="entry name" value="CutC-like"/>
    <property type="match status" value="1"/>
</dbReference>
<dbReference type="GO" id="GO:0005507">
    <property type="term" value="F:copper ion binding"/>
    <property type="evidence" value="ECO:0007669"/>
    <property type="project" value="TreeGrafter"/>
</dbReference>
<dbReference type="RefSeq" id="WP_092541216.1">
    <property type="nucleotide sequence ID" value="NZ_BOMJ01000052.1"/>
</dbReference>
<organism evidence="3 4">
    <name type="scientific">Actinoplanes derwentensis</name>
    <dbReference type="NCBI Taxonomy" id="113562"/>
    <lineage>
        <taxon>Bacteria</taxon>
        <taxon>Bacillati</taxon>
        <taxon>Actinomycetota</taxon>
        <taxon>Actinomycetes</taxon>
        <taxon>Micromonosporales</taxon>
        <taxon>Micromonosporaceae</taxon>
        <taxon>Actinoplanes</taxon>
    </lineage>
</organism>
<dbReference type="OrthoDB" id="9815677at2"/>
<dbReference type="PANTHER" id="PTHR12598">
    <property type="entry name" value="COPPER HOMEOSTASIS PROTEIN CUTC"/>
    <property type="match status" value="1"/>
</dbReference>
<evidence type="ECO:0000313" key="4">
    <source>
        <dbReference type="Proteomes" id="UP000198688"/>
    </source>
</evidence>
<dbReference type="PANTHER" id="PTHR12598:SF0">
    <property type="entry name" value="COPPER HOMEOSTASIS PROTEIN CUTC HOMOLOG"/>
    <property type="match status" value="1"/>
</dbReference>
<dbReference type="STRING" id="113562.SAMN04489716_0505"/>
<comment type="caution">
    <text evidence="2">Once thought to be involved in copper homeostasis, experiments in E.coli have shown this is not the case.</text>
</comment>
<evidence type="ECO:0000256" key="2">
    <source>
        <dbReference type="HAMAP-Rule" id="MF_00795"/>
    </source>
</evidence>
<sequence>MIAFELAVQDDHGIDVAARLGVDRVELCSALPLGGVTPSLGLIEAAAGAVPVHVLVRPRPGGFAYSAAEVVTTIRDVRHAIAAGAAGVVIGGLRDGRVDADLVERAVSAADGATVTFHRAFDMLADPVQAVEELIGLGVHRILTAGCPTVVADGLPGLRRLVDAAAGRLEIQAGGGVRPELIPALVATGVPAVHASAKVIVQDSGGLTLGSAAKGSETGRETTGEQIVLRIIEALRG</sequence>
<dbReference type="AlphaFoldDB" id="A0A1H1R6H5"/>
<dbReference type="InterPro" id="IPR036822">
    <property type="entry name" value="CutC-like_dom_sf"/>
</dbReference>
<dbReference type="EMBL" id="LT629758">
    <property type="protein sequence ID" value="SDS31116.1"/>
    <property type="molecule type" value="Genomic_DNA"/>
</dbReference>
<keyword evidence="4" id="KW-1185">Reference proteome</keyword>
<dbReference type="Proteomes" id="UP000198688">
    <property type="component" value="Chromosome I"/>
</dbReference>